<evidence type="ECO:0000313" key="2">
    <source>
        <dbReference type="Proteomes" id="UP000499080"/>
    </source>
</evidence>
<accession>A0A4Y2JV34</accession>
<evidence type="ECO:0000313" key="1">
    <source>
        <dbReference type="EMBL" id="GBM94181.1"/>
    </source>
</evidence>
<reference evidence="1 2" key="1">
    <citation type="journal article" date="2019" name="Sci. Rep.">
        <title>Orb-weaving spider Araneus ventricosus genome elucidates the spidroin gene catalogue.</title>
        <authorList>
            <person name="Kono N."/>
            <person name="Nakamura H."/>
            <person name="Ohtoshi R."/>
            <person name="Moran D.A.P."/>
            <person name="Shinohara A."/>
            <person name="Yoshida Y."/>
            <person name="Fujiwara M."/>
            <person name="Mori M."/>
            <person name="Tomita M."/>
            <person name="Arakawa K."/>
        </authorList>
    </citation>
    <scope>NUCLEOTIDE SEQUENCE [LARGE SCALE GENOMIC DNA]</scope>
</reference>
<comment type="caution">
    <text evidence="1">The sequence shown here is derived from an EMBL/GenBank/DDBJ whole genome shotgun (WGS) entry which is preliminary data.</text>
</comment>
<name>A0A4Y2JV34_ARAVE</name>
<organism evidence="1 2">
    <name type="scientific">Araneus ventricosus</name>
    <name type="common">Orbweaver spider</name>
    <name type="synonym">Epeira ventricosa</name>
    <dbReference type="NCBI Taxonomy" id="182803"/>
    <lineage>
        <taxon>Eukaryota</taxon>
        <taxon>Metazoa</taxon>
        <taxon>Ecdysozoa</taxon>
        <taxon>Arthropoda</taxon>
        <taxon>Chelicerata</taxon>
        <taxon>Arachnida</taxon>
        <taxon>Araneae</taxon>
        <taxon>Araneomorphae</taxon>
        <taxon>Entelegynae</taxon>
        <taxon>Araneoidea</taxon>
        <taxon>Araneidae</taxon>
        <taxon>Araneus</taxon>
    </lineage>
</organism>
<gene>
    <name evidence="1" type="ORF">AVEN_273374_1</name>
</gene>
<protein>
    <submittedName>
        <fullName evidence="1">Uncharacterized protein</fullName>
    </submittedName>
</protein>
<dbReference type="Proteomes" id="UP000499080">
    <property type="component" value="Unassembled WGS sequence"/>
</dbReference>
<dbReference type="AlphaFoldDB" id="A0A4Y2JV34"/>
<keyword evidence="2" id="KW-1185">Reference proteome</keyword>
<sequence>MERRKWKAKNRWLMRCPGCQIPACSDDPHEVGSTSQESIPVCSVDANEAGPTNQECIPVCSVDANEAANFVRTTTEQTGDLKEKGKKKYKNK</sequence>
<proteinExistence type="predicted"/>
<dbReference type="EMBL" id="BGPR01003945">
    <property type="protein sequence ID" value="GBM94181.1"/>
    <property type="molecule type" value="Genomic_DNA"/>
</dbReference>